<dbReference type="PANTHER" id="PTHR21043:SF0">
    <property type="entry name" value="MITOCHONDRIAL ASSEMBLY OF RIBOSOMAL LARGE SUBUNIT PROTEIN 1"/>
    <property type="match status" value="1"/>
</dbReference>
<evidence type="ECO:0000313" key="3">
    <source>
        <dbReference type="EMBL" id="KJV07523.1"/>
    </source>
</evidence>
<comment type="caution">
    <text evidence="3">The sequence shown here is derived from an EMBL/GenBank/DDBJ whole genome shotgun (WGS) entry which is preliminary data.</text>
</comment>
<dbReference type="InterPro" id="IPR043519">
    <property type="entry name" value="NT_sf"/>
</dbReference>
<dbReference type="GO" id="GO:0017148">
    <property type="term" value="P:negative regulation of translation"/>
    <property type="evidence" value="ECO:0007669"/>
    <property type="project" value="UniProtKB-UniRule"/>
</dbReference>
<comment type="subunit">
    <text evidence="2">Interacts with ribosomal protein uL14 (rplN).</text>
</comment>
<organism evidence="3 4">
    <name type="scientific">Methylocucumis oryzae</name>
    <dbReference type="NCBI Taxonomy" id="1632867"/>
    <lineage>
        <taxon>Bacteria</taxon>
        <taxon>Pseudomonadati</taxon>
        <taxon>Pseudomonadota</taxon>
        <taxon>Gammaproteobacteria</taxon>
        <taxon>Methylococcales</taxon>
        <taxon>Methylococcaceae</taxon>
        <taxon>Methylocucumis</taxon>
    </lineage>
</organism>
<evidence type="ECO:0000256" key="2">
    <source>
        <dbReference type="HAMAP-Rule" id="MF_01477"/>
    </source>
</evidence>
<comment type="subcellular location">
    <subcellularLocation>
        <location evidence="2">Cytoplasm</location>
    </subcellularLocation>
</comment>
<dbReference type="Pfam" id="PF02410">
    <property type="entry name" value="RsfS"/>
    <property type="match status" value="1"/>
</dbReference>
<dbReference type="GO" id="GO:0090071">
    <property type="term" value="P:negative regulation of ribosome biogenesis"/>
    <property type="evidence" value="ECO:0007669"/>
    <property type="project" value="UniProtKB-UniRule"/>
</dbReference>
<dbReference type="RefSeq" id="WP_045778285.1">
    <property type="nucleotide sequence ID" value="NZ_LAJX01000030.1"/>
</dbReference>
<keyword evidence="2" id="KW-0963">Cytoplasm</keyword>
<evidence type="ECO:0000256" key="1">
    <source>
        <dbReference type="ARBA" id="ARBA00010574"/>
    </source>
</evidence>
<gene>
    <name evidence="2" type="primary">rsfS</name>
    <name evidence="3" type="ORF">VZ94_04235</name>
</gene>
<dbReference type="SUPFAM" id="SSF81301">
    <property type="entry name" value="Nucleotidyltransferase"/>
    <property type="match status" value="1"/>
</dbReference>
<comment type="function">
    <text evidence="2">Functions as a ribosomal silencing factor. Interacts with ribosomal protein uL14 (rplN), blocking formation of intersubunit bridge B8. Prevents association of the 30S and 50S ribosomal subunits and the formation of functional ribosomes, thus repressing translation.</text>
</comment>
<name>A0A0F3ILZ0_9GAMM</name>
<dbReference type="GO" id="GO:0005737">
    <property type="term" value="C:cytoplasm"/>
    <property type="evidence" value="ECO:0007669"/>
    <property type="project" value="UniProtKB-SubCell"/>
</dbReference>
<dbReference type="PANTHER" id="PTHR21043">
    <property type="entry name" value="IOJAP SUPERFAMILY ORTHOLOG"/>
    <property type="match status" value="1"/>
</dbReference>
<dbReference type="Gene3D" id="3.30.460.10">
    <property type="entry name" value="Beta Polymerase, domain 2"/>
    <property type="match status" value="1"/>
</dbReference>
<dbReference type="OrthoDB" id="9793681at2"/>
<dbReference type="GO" id="GO:0043023">
    <property type="term" value="F:ribosomal large subunit binding"/>
    <property type="evidence" value="ECO:0007669"/>
    <property type="project" value="TreeGrafter"/>
</dbReference>
<protein>
    <recommendedName>
        <fullName evidence="2">Ribosomal silencing factor RsfS</fullName>
    </recommendedName>
</protein>
<keyword evidence="2" id="KW-0678">Repressor</keyword>
<reference evidence="4" key="1">
    <citation type="submission" date="2015-03" db="EMBL/GenBank/DDBJ databases">
        <title>Draft genome sequence of a novel methanotroph (Sn10-6) isolated from flooded ricefield rhizosphere in India.</title>
        <authorList>
            <person name="Pandit P.S."/>
            <person name="Pore S.D."/>
            <person name="Arora P."/>
            <person name="Kapse N.G."/>
            <person name="Dhakephalkar P.K."/>
            <person name="Rahalkar M.C."/>
        </authorList>
    </citation>
    <scope>NUCLEOTIDE SEQUENCE [LARGE SCALE GENOMIC DNA]</scope>
    <source>
        <strain evidence="4">Sn10-6</strain>
    </source>
</reference>
<evidence type="ECO:0000313" key="4">
    <source>
        <dbReference type="Proteomes" id="UP000033684"/>
    </source>
</evidence>
<dbReference type="PATRIC" id="fig|1632867.3.peg.3675"/>
<dbReference type="Proteomes" id="UP000033684">
    <property type="component" value="Unassembled WGS sequence"/>
</dbReference>
<comment type="similarity">
    <text evidence="1 2">Belongs to the Iojap/RsfS family.</text>
</comment>
<dbReference type="NCBIfam" id="TIGR00090">
    <property type="entry name" value="rsfS_iojap_ybeB"/>
    <property type="match status" value="1"/>
</dbReference>
<reference evidence="3 4" key="2">
    <citation type="journal article" date="2016" name="Microb. Ecol.">
        <title>Genome Characteristics of a Novel Type I Methanotroph (Sn10-6) Isolated from a Flooded Indian Rice Field.</title>
        <authorList>
            <person name="Rahalkar M.C."/>
            <person name="Pandit P.S."/>
            <person name="Dhakephalkar P.K."/>
            <person name="Pore S."/>
            <person name="Arora P."/>
            <person name="Kapse N."/>
        </authorList>
    </citation>
    <scope>NUCLEOTIDE SEQUENCE [LARGE SCALE GENOMIC DNA]</scope>
    <source>
        <strain evidence="3 4">Sn10-6</strain>
    </source>
</reference>
<dbReference type="InterPro" id="IPR004394">
    <property type="entry name" value="Iojap/RsfS/C7orf30"/>
</dbReference>
<sequence length="117" mass="13122">MQAEELVTLVQHVLDEHKGNYITILDVREKTSITDYMVIVTGTSTRHLKALCDYVTEKTKEQGLKPLGVEGDMNSDWVLLDLGDVIVHAMTAQARAFYQLEKLWSVDQPVASSFAIV</sequence>
<keyword evidence="4" id="KW-1185">Reference proteome</keyword>
<dbReference type="HAMAP" id="MF_01477">
    <property type="entry name" value="Iojap_RsfS"/>
    <property type="match status" value="1"/>
</dbReference>
<keyword evidence="2" id="KW-0810">Translation regulation</keyword>
<accession>A0A0F3ILZ0</accession>
<dbReference type="GO" id="GO:0042256">
    <property type="term" value="P:cytosolic ribosome assembly"/>
    <property type="evidence" value="ECO:0007669"/>
    <property type="project" value="UniProtKB-UniRule"/>
</dbReference>
<dbReference type="EMBL" id="LAJX01000030">
    <property type="protein sequence ID" value="KJV07523.1"/>
    <property type="molecule type" value="Genomic_DNA"/>
</dbReference>
<dbReference type="AlphaFoldDB" id="A0A0F3ILZ0"/>
<proteinExistence type="inferred from homology"/>